<dbReference type="Proteomes" id="UP000242444">
    <property type="component" value="Unassembled WGS sequence"/>
</dbReference>
<sequence>MNETGGTSSLPAQAYLLACDIGARRVPDRQQAGHLVRAAALTDLLLRGRLVDDDGRAVPRPGGSTGDDLLDEVLGEIVEAKPGKWKSLVRQDPRGTLRSLEALLDSARVIRLEQTTTLGIFRRRKVTVRDEGGRARLAAIVDGALRGGGSVERLPREDAALTALVAAVELRGVVSRADRRRNRDRLDALEEHAGVAVPALRKVFREVRNARIAAASAGSHGS</sequence>
<reference evidence="5 6" key="1">
    <citation type="submission" date="2017-07" db="EMBL/GenBank/DDBJ databases">
        <title>Amycolatopsis antarcticus sp. nov., isolated from the surface of an Antarcticus brown macroalga.</title>
        <authorList>
            <person name="Wang J."/>
            <person name="Leiva S."/>
            <person name="Huang J."/>
            <person name="Huang Y."/>
        </authorList>
    </citation>
    <scope>NUCLEOTIDE SEQUENCE [LARGE SCALE GENOMIC DNA]</scope>
    <source>
        <strain evidence="5 6">AU-G6</strain>
    </source>
</reference>
<dbReference type="InParanoid" id="A0A263DA62"/>
<dbReference type="EMBL" id="NKYE01000002">
    <property type="protein sequence ID" value="OZM74376.1"/>
    <property type="molecule type" value="Genomic_DNA"/>
</dbReference>
<dbReference type="RefSeq" id="WP_094861274.1">
    <property type="nucleotide sequence ID" value="NZ_NKYE01000002.1"/>
</dbReference>
<evidence type="ECO:0000256" key="3">
    <source>
        <dbReference type="ARBA" id="ARBA00023121"/>
    </source>
</evidence>
<evidence type="ECO:0000313" key="5">
    <source>
        <dbReference type="EMBL" id="OZM74376.1"/>
    </source>
</evidence>
<keyword evidence="3" id="KW-0446">Lipid-binding</keyword>
<dbReference type="Pfam" id="PF05719">
    <property type="entry name" value="GPP34"/>
    <property type="match status" value="1"/>
</dbReference>
<keyword evidence="6" id="KW-1185">Reference proteome</keyword>
<accession>A0A263DA62</accession>
<dbReference type="OrthoDB" id="4717569at2"/>
<keyword evidence="4" id="KW-0472">Membrane</keyword>
<dbReference type="InterPro" id="IPR008628">
    <property type="entry name" value="GPP34-like"/>
</dbReference>
<dbReference type="GO" id="GO:0005737">
    <property type="term" value="C:cytoplasm"/>
    <property type="evidence" value="ECO:0007669"/>
    <property type="project" value="UniProtKB-ARBA"/>
</dbReference>
<protein>
    <submittedName>
        <fullName evidence="5">GPP34 family phosphoprotein</fullName>
    </submittedName>
</protein>
<comment type="caution">
    <text evidence="5">The sequence shown here is derived from an EMBL/GenBank/DDBJ whole genome shotgun (WGS) entry which is preliminary data.</text>
</comment>
<name>A0A263DA62_9PSEU</name>
<evidence type="ECO:0000313" key="6">
    <source>
        <dbReference type="Proteomes" id="UP000242444"/>
    </source>
</evidence>
<proteinExistence type="predicted"/>
<gene>
    <name evidence="5" type="ORF">CFN78_04400</name>
</gene>
<comment type="subcellular location">
    <subcellularLocation>
        <location evidence="1">Golgi apparatus membrane</location>
        <topology evidence="1">Peripheral membrane protein</topology>
        <orientation evidence="1">Cytoplasmic side</orientation>
    </subcellularLocation>
</comment>
<dbReference type="AlphaFoldDB" id="A0A263DA62"/>
<dbReference type="GO" id="GO:0012505">
    <property type="term" value="C:endomembrane system"/>
    <property type="evidence" value="ECO:0007669"/>
    <property type="project" value="UniProtKB-ARBA"/>
</dbReference>
<keyword evidence="2" id="KW-0333">Golgi apparatus</keyword>
<dbReference type="Gene3D" id="1.10.3630.10">
    <property type="entry name" value="yeast vps74-n-term truncation variant domain like"/>
    <property type="match status" value="1"/>
</dbReference>
<evidence type="ECO:0000256" key="1">
    <source>
        <dbReference type="ARBA" id="ARBA00004255"/>
    </source>
</evidence>
<dbReference type="GO" id="GO:0070273">
    <property type="term" value="F:phosphatidylinositol-4-phosphate binding"/>
    <property type="evidence" value="ECO:0007669"/>
    <property type="project" value="InterPro"/>
</dbReference>
<organism evidence="5 6">
    <name type="scientific">Amycolatopsis antarctica</name>
    <dbReference type="NCBI Taxonomy" id="1854586"/>
    <lineage>
        <taxon>Bacteria</taxon>
        <taxon>Bacillati</taxon>
        <taxon>Actinomycetota</taxon>
        <taxon>Actinomycetes</taxon>
        <taxon>Pseudonocardiales</taxon>
        <taxon>Pseudonocardiaceae</taxon>
        <taxon>Amycolatopsis</taxon>
    </lineage>
</organism>
<evidence type="ECO:0000256" key="2">
    <source>
        <dbReference type="ARBA" id="ARBA00023034"/>
    </source>
</evidence>
<evidence type="ECO:0000256" key="4">
    <source>
        <dbReference type="ARBA" id="ARBA00023136"/>
    </source>
</evidence>
<dbReference type="InterPro" id="IPR038261">
    <property type="entry name" value="GPP34-like_sf"/>
</dbReference>